<dbReference type="AlphaFoldDB" id="A0A1H6FGP9"/>
<dbReference type="InterPro" id="IPR010980">
    <property type="entry name" value="Cyt_c/b562"/>
</dbReference>
<dbReference type="PIRSF" id="PIRSF000027">
    <property type="entry name" value="Cytc_c_prime"/>
    <property type="match status" value="1"/>
</dbReference>
<dbReference type="OrthoDB" id="5520910at2"/>
<dbReference type="Pfam" id="PF01322">
    <property type="entry name" value="Cytochrom_C_2"/>
    <property type="match status" value="1"/>
</dbReference>
<evidence type="ECO:0000256" key="4">
    <source>
        <dbReference type="ARBA" id="ARBA00022982"/>
    </source>
</evidence>
<gene>
    <name evidence="9" type="ORF">MBHS_05101</name>
    <name evidence="10" type="ORF">MBHS_05227</name>
</gene>
<name>A0A1H6FGP9_9GAMM</name>
<dbReference type="InterPro" id="IPR002321">
    <property type="entry name" value="Cyt_c_II"/>
</dbReference>
<feature type="signal peptide" evidence="8">
    <location>
        <begin position="1"/>
        <end position="22"/>
    </location>
</feature>
<dbReference type="SUPFAM" id="SSF47175">
    <property type="entry name" value="Cytochromes"/>
    <property type="match status" value="1"/>
</dbReference>
<dbReference type="Gene3D" id="1.20.120.10">
    <property type="entry name" value="Cytochrome c/b562"/>
    <property type="match status" value="1"/>
</dbReference>
<comment type="PTM">
    <text evidence="7">Binds 1 heme group per subunit.</text>
</comment>
<dbReference type="GO" id="GO:0005506">
    <property type="term" value="F:iron ion binding"/>
    <property type="evidence" value="ECO:0007669"/>
    <property type="project" value="InterPro"/>
</dbReference>
<evidence type="ECO:0000256" key="6">
    <source>
        <dbReference type="PIRSR" id="PIRSR000027-1"/>
    </source>
</evidence>
<keyword evidence="4" id="KW-0249">Electron transport</keyword>
<dbReference type="InterPro" id="IPR015984">
    <property type="entry name" value="Cyt_c_prime_subgr"/>
</dbReference>
<evidence type="ECO:0000256" key="3">
    <source>
        <dbReference type="ARBA" id="ARBA00022723"/>
    </source>
</evidence>
<keyword evidence="11" id="KW-1185">Reference proteome</keyword>
<keyword evidence="8" id="KW-0732">Signal</keyword>
<keyword evidence="5 6" id="KW-0408">Iron</keyword>
<reference evidence="9 11" key="1">
    <citation type="submission" date="2016-10" db="EMBL/GenBank/DDBJ databases">
        <authorList>
            <person name="de Groot N.N."/>
        </authorList>
    </citation>
    <scope>NUCLEOTIDE SEQUENCE [LARGE SCALE GENOMIC DNA]</scope>
    <source>
        <strain evidence="9">MBHS1</strain>
    </source>
</reference>
<dbReference type="EMBL" id="FMSV02000558">
    <property type="protein sequence ID" value="SEH09207.1"/>
    <property type="molecule type" value="Genomic_DNA"/>
</dbReference>
<feature type="binding site" description="covalent" evidence="7">
    <location>
        <position position="142"/>
    </location>
    <ligand>
        <name>heme c</name>
        <dbReference type="ChEBI" id="CHEBI:61717"/>
    </ligand>
</feature>
<evidence type="ECO:0000313" key="10">
    <source>
        <dbReference type="EMBL" id="SEH09332.1"/>
    </source>
</evidence>
<feature type="binding site" description="axial binding residue" evidence="6">
    <location>
        <position position="143"/>
    </location>
    <ligand>
        <name>heme c</name>
        <dbReference type="ChEBI" id="CHEBI:61717"/>
    </ligand>
    <ligandPart>
        <name>Fe</name>
        <dbReference type="ChEBI" id="CHEBI:18248"/>
    </ligandPart>
</feature>
<dbReference type="Proteomes" id="UP000236724">
    <property type="component" value="Unassembled WGS sequence"/>
</dbReference>
<dbReference type="EMBL" id="FMSV02000561">
    <property type="protein sequence ID" value="SEH09332.1"/>
    <property type="molecule type" value="Genomic_DNA"/>
</dbReference>
<dbReference type="GO" id="GO:0020037">
    <property type="term" value="F:heme binding"/>
    <property type="evidence" value="ECO:0007669"/>
    <property type="project" value="InterPro"/>
</dbReference>
<dbReference type="GO" id="GO:0022900">
    <property type="term" value="P:electron transport chain"/>
    <property type="evidence" value="ECO:0007669"/>
    <property type="project" value="InterPro"/>
</dbReference>
<evidence type="ECO:0000256" key="2">
    <source>
        <dbReference type="ARBA" id="ARBA00022617"/>
    </source>
</evidence>
<keyword evidence="1" id="KW-0813">Transport</keyword>
<feature type="chain" id="PRO_5015065457" evidence="8">
    <location>
        <begin position="23"/>
        <end position="150"/>
    </location>
</feature>
<evidence type="ECO:0000313" key="9">
    <source>
        <dbReference type="EMBL" id="SEH09207.1"/>
    </source>
</evidence>
<accession>A0A1H6FGP9</accession>
<dbReference type="InterPro" id="IPR012127">
    <property type="entry name" value="Cyt_c_prime"/>
</dbReference>
<evidence type="ECO:0000256" key="5">
    <source>
        <dbReference type="ARBA" id="ARBA00023004"/>
    </source>
</evidence>
<evidence type="ECO:0000313" key="11">
    <source>
        <dbReference type="Proteomes" id="UP000236724"/>
    </source>
</evidence>
<evidence type="ECO:0000256" key="8">
    <source>
        <dbReference type="SAM" id="SignalP"/>
    </source>
</evidence>
<dbReference type="GO" id="GO:0009055">
    <property type="term" value="F:electron transfer activity"/>
    <property type="evidence" value="ECO:0007669"/>
    <property type="project" value="InterPro"/>
</dbReference>
<evidence type="ECO:0000256" key="1">
    <source>
        <dbReference type="ARBA" id="ARBA00022448"/>
    </source>
</evidence>
<evidence type="ECO:0000256" key="7">
    <source>
        <dbReference type="PIRSR" id="PIRSR000027-2"/>
    </source>
</evidence>
<keyword evidence="3 6" id="KW-0479">Metal-binding</keyword>
<keyword evidence="2 7" id="KW-0349">Heme</keyword>
<feature type="binding site" description="covalent" evidence="7">
    <location>
        <position position="139"/>
    </location>
    <ligand>
        <name>heme c</name>
        <dbReference type="ChEBI" id="CHEBI:61717"/>
    </ligand>
</feature>
<proteinExistence type="predicted"/>
<dbReference type="RefSeq" id="WP_103922676.1">
    <property type="nucleotide sequence ID" value="NZ_FMSV02000558.1"/>
</dbReference>
<dbReference type="PROSITE" id="PS51009">
    <property type="entry name" value="CYTCII"/>
    <property type="match status" value="1"/>
</dbReference>
<organism evidence="9 11">
    <name type="scientific">Candidatus Venteria ishoeyi</name>
    <dbReference type="NCBI Taxonomy" id="1899563"/>
    <lineage>
        <taxon>Bacteria</taxon>
        <taxon>Pseudomonadati</taxon>
        <taxon>Pseudomonadota</taxon>
        <taxon>Gammaproteobacteria</taxon>
        <taxon>Thiotrichales</taxon>
        <taxon>Thiotrichaceae</taxon>
        <taxon>Venteria</taxon>
    </lineage>
</organism>
<sequence length="150" mass="16415">MMIKKILLMTASLTLLSSNAIAEEIDAEAYIKYREHLMENAKHHAKGIANILKGKLQLKDNLLHHARALHEVSQMFSSAFPEGSDFGETSAKSGVWENKADFNKAAKNNQQATAALVTAAESGDLKNIGNAMAEVGKSCKACHKEYRSKK</sequence>
<dbReference type="PRINTS" id="PR00608">
    <property type="entry name" value="CYTCHROMECII"/>
</dbReference>
<dbReference type="GO" id="GO:0042597">
    <property type="term" value="C:periplasmic space"/>
    <property type="evidence" value="ECO:0007669"/>
    <property type="project" value="InterPro"/>
</dbReference>
<protein>
    <submittedName>
        <fullName evidence="9">Cytochrome c</fullName>
    </submittedName>
</protein>